<dbReference type="PANTHER" id="PTHR11748">
    <property type="entry name" value="D-LACTATE DEHYDROGENASE"/>
    <property type="match status" value="1"/>
</dbReference>
<evidence type="ECO:0000256" key="8">
    <source>
        <dbReference type="SAM" id="MobiDB-lite"/>
    </source>
</evidence>
<gene>
    <name evidence="11" type="ORF">HDA39_000898</name>
</gene>
<feature type="compositionally biased region" description="Low complexity" evidence="8">
    <location>
        <begin position="219"/>
        <end position="234"/>
    </location>
</feature>
<feature type="domain" description="4Fe-4S ferredoxin-type" evidence="9">
    <location>
        <begin position="661"/>
        <end position="692"/>
    </location>
</feature>
<comment type="caution">
    <text evidence="11">The sequence shown here is derived from an EMBL/GenBank/DDBJ whole genome shotgun (WGS) entry which is preliminary data.</text>
</comment>
<keyword evidence="3" id="KW-0479">Metal-binding</keyword>
<sequence>MAGVGVGGGRSSYDVGRLVRELRAQLRGSVGDDARSRALYAADGSNYRAVPDLVVVPADQADLAAAVALVAAAGAPVTLRGGGTSMAGNAIGGVVIDASRHVNRILSLDVERRTAVVEPGVVLTDLLAAARPHGLAFGADPSSASRATLGGMIANNACGAHSVAWGTTADNLRSLDTVLADGTFLTLDTGAFAAIGGAGVGARPSGADSGFGARPDARAGGLAPSGPRSAGAPPGAWDALAAVRAELAARPGREGDLHRQLQALVDSNELIIRRRFGQFTRQISGYALHRLLPENGYDVARLLCGSEGGFAATLQATVALTPVPPAKVLCVLGFGDSISSADCVPVVLRHGPLTMESINSDLVERLPSEVRDAAIQAGLPAGRAWLLVEMGGVDETSAARAAQRMLEELRDGSPATATLVTDPRAQSVLWRCRTDAAGLATRRADGAEAWGGWEDAAVPPERLGAYLRGLDELLARHGLSGASYGHFGEGCMHMRIDFDLLSRSGLATYRTFVEQATDLVVSLGGSVSGEHGDGRARSELLERMYGADGVRLLGELKRIWDPAGVMNPGMIVDPPPVDAAIRHDGPAKDRKLLTVFAYGNDNHDFAQAQRRCVGIGKCRQSSGGVMCPSYQVTREELHSTRGRAHLLWEMLEGDLVTDGWKSTEVRDALDLCLSCKGCQSDCPVNVDMATYKAEFTHHHYARRPWARPLSHWSMGWLPLWSRFASHAPRLVNRLAGLPLAKRLGGIAPERAIPAFAEQTFTAWFRGREVRQGSRGKVVLWPDTLTDHLAPEIGRAAVEVLEAAGYEVVIPAKPVCCGLTWISTGQLGTAKNVIERSLAVLAPFLAAGTPIVGLEPSCTAALRQDAPDLLENNHLAAAAAASTYTFAEFLQQSGWQPPQVGGEALVQPHCHQHAVLGFDADRAVMRAAGIDAVVPDAGCCGLAGNFGFEPDHYELSQAVGERVLLPAVRAADASTQVLADGFSCRTQIAHGTDRRPLHLAQLLAAALEAPGRTQ</sequence>
<evidence type="ECO:0000259" key="10">
    <source>
        <dbReference type="PROSITE" id="PS51387"/>
    </source>
</evidence>
<evidence type="ECO:0000313" key="11">
    <source>
        <dbReference type="EMBL" id="MBB5834164.1"/>
    </source>
</evidence>
<keyword evidence="5" id="KW-0560">Oxidoreductase</keyword>
<keyword evidence="7" id="KW-0411">Iron-sulfur</keyword>
<dbReference type="InterPro" id="IPR004017">
    <property type="entry name" value="Cys_rich_dom"/>
</dbReference>
<dbReference type="GO" id="GO:0008720">
    <property type="term" value="F:D-lactate dehydrogenase (NAD+) activity"/>
    <property type="evidence" value="ECO:0007669"/>
    <property type="project" value="TreeGrafter"/>
</dbReference>
<evidence type="ECO:0000256" key="1">
    <source>
        <dbReference type="ARBA" id="ARBA00001974"/>
    </source>
</evidence>
<evidence type="ECO:0000256" key="5">
    <source>
        <dbReference type="ARBA" id="ARBA00023002"/>
    </source>
</evidence>
<dbReference type="InterPro" id="IPR016171">
    <property type="entry name" value="Vanillyl_alc_oxidase_C-sub2"/>
</dbReference>
<dbReference type="SUPFAM" id="SSF55103">
    <property type="entry name" value="FAD-linked oxidases, C-terminal domain"/>
    <property type="match status" value="1"/>
</dbReference>
<evidence type="ECO:0000313" key="12">
    <source>
        <dbReference type="Proteomes" id="UP000549971"/>
    </source>
</evidence>
<dbReference type="PROSITE" id="PS51379">
    <property type="entry name" value="4FE4S_FER_2"/>
    <property type="match status" value="1"/>
</dbReference>
<dbReference type="Pfam" id="PF13183">
    <property type="entry name" value="Fer4_8"/>
    <property type="match status" value="1"/>
</dbReference>
<dbReference type="GO" id="GO:0071949">
    <property type="term" value="F:FAD binding"/>
    <property type="evidence" value="ECO:0007669"/>
    <property type="project" value="InterPro"/>
</dbReference>
<dbReference type="SUPFAM" id="SSF46548">
    <property type="entry name" value="alpha-helical ferredoxin"/>
    <property type="match status" value="1"/>
</dbReference>
<dbReference type="Gene3D" id="3.30.465.10">
    <property type="match status" value="1"/>
</dbReference>
<dbReference type="PROSITE" id="PS51387">
    <property type="entry name" value="FAD_PCMH"/>
    <property type="match status" value="1"/>
</dbReference>
<dbReference type="RefSeq" id="WP_337925621.1">
    <property type="nucleotide sequence ID" value="NZ_JACHMY010000001.1"/>
</dbReference>
<comment type="cofactor">
    <cofactor evidence="1">
        <name>FAD</name>
        <dbReference type="ChEBI" id="CHEBI:57692"/>
    </cofactor>
</comment>
<dbReference type="Gene3D" id="3.30.70.2740">
    <property type="match status" value="1"/>
</dbReference>
<feature type="region of interest" description="Disordered" evidence="8">
    <location>
        <begin position="205"/>
        <end position="234"/>
    </location>
</feature>
<dbReference type="InterPro" id="IPR016164">
    <property type="entry name" value="FAD-linked_Oxase-like_C"/>
</dbReference>
<dbReference type="Pfam" id="PF02754">
    <property type="entry name" value="CCG"/>
    <property type="match status" value="1"/>
</dbReference>
<dbReference type="Pfam" id="PF02913">
    <property type="entry name" value="FAD-oxidase_C"/>
    <property type="match status" value="1"/>
</dbReference>
<dbReference type="GO" id="GO:0051536">
    <property type="term" value="F:iron-sulfur cluster binding"/>
    <property type="evidence" value="ECO:0007669"/>
    <property type="project" value="UniProtKB-KW"/>
</dbReference>
<keyword evidence="2" id="KW-0285">Flavoprotein</keyword>
<dbReference type="InterPro" id="IPR004113">
    <property type="entry name" value="FAD-bd_oxidored_4_C"/>
</dbReference>
<dbReference type="GO" id="GO:0004458">
    <property type="term" value="F:D-lactate dehydrogenase (cytochrome) activity"/>
    <property type="evidence" value="ECO:0007669"/>
    <property type="project" value="TreeGrafter"/>
</dbReference>
<dbReference type="AlphaFoldDB" id="A0A7W9MS28"/>
<keyword evidence="6" id="KW-0408">Iron</keyword>
<feature type="domain" description="FAD-binding PCMH-type" evidence="10">
    <location>
        <begin position="47"/>
        <end position="323"/>
    </location>
</feature>
<evidence type="ECO:0000256" key="2">
    <source>
        <dbReference type="ARBA" id="ARBA00022630"/>
    </source>
</evidence>
<dbReference type="GO" id="GO:0046872">
    <property type="term" value="F:metal ion binding"/>
    <property type="evidence" value="ECO:0007669"/>
    <property type="project" value="UniProtKB-KW"/>
</dbReference>
<dbReference type="EMBL" id="JACHMY010000001">
    <property type="protein sequence ID" value="MBB5834164.1"/>
    <property type="molecule type" value="Genomic_DNA"/>
</dbReference>
<accession>A0A7W9MS28</accession>
<evidence type="ECO:0000256" key="3">
    <source>
        <dbReference type="ARBA" id="ARBA00022723"/>
    </source>
</evidence>
<dbReference type="InterPro" id="IPR006094">
    <property type="entry name" value="Oxid_FAD_bind_N"/>
</dbReference>
<dbReference type="SUPFAM" id="SSF56176">
    <property type="entry name" value="FAD-binding/transporter-associated domain-like"/>
    <property type="match status" value="1"/>
</dbReference>
<proteinExistence type="predicted"/>
<dbReference type="GO" id="GO:1903457">
    <property type="term" value="P:lactate catabolic process"/>
    <property type="evidence" value="ECO:0007669"/>
    <property type="project" value="TreeGrafter"/>
</dbReference>
<dbReference type="Gene3D" id="1.10.45.10">
    <property type="entry name" value="Vanillyl-alcohol Oxidase, Chain A, domain 4"/>
    <property type="match status" value="1"/>
</dbReference>
<evidence type="ECO:0000256" key="4">
    <source>
        <dbReference type="ARBA" id="ARBA00022827"/>
    </source>
</evidence>
<evidence type="ECO:0000256" key="7">
    <source>
        <dbReference type="ARBA" id="ARBA00023014"/>
    </source>
</evidence>
<dbReference type="PROSITE" id="PS00198">
    <property type="entry name" value="4FE4S_FER_1"/>
    <property type="match status" value="1"/>
</dbReference>
<dbReference type="PANTHER" id="PTHR11748:SF119">
    <property type="entry name" value="D-2-HYDROXYGLUTARATE DEHYDROGENASE"/>
    <property type="match status" value="1"/>
</dbReference>
<name>A0A7W9MS28_9ACTN</name>
<protein>
    <submittedName>
        <fullName evidence="11">FAD/FMN-containing dehydrogenase/Fe-S oxidoreductase</fullName>
    </submittedName>
</protein>
<dbReference type="Proteomes" id="UP000549971">
    <property type="component" value="Unassembled WGS sequence"/>
</dbReference>
<dbReference type="InterPro" id="IPR016166">
    <property type="entry name" value="FAD-bd_PCMH"/>
</dbReference>
<dbReference type="InterPro" id="IPR017896">
    <property type="entry name" value="4Fe4S_Fe-S-bd"/>
</dbReference>
<reference evidence="11 12" key="1">
    <citation type="submission" date="2020-08" db="EMBL/GenBank/DDBJ databases">
        <title>Sequencing the genomes of 1000 actinobacteria strains.</title>
        <authorList>
            <person name="Klenk H.-P."/>
        </authorList>
    </citation>
    <scope>NUCLEOTIDE SEQUENCE [LARGE SCALE GENOMIC DNA]</scope>
    <source>
        <strain evidence="11 12">DSM 28967</strain>
    </source>
</reference>
<dbReference type="InterPro" id="IPR036318">
    <property type="entry name" value="FAD-bd_PCMH-like_sf"/>
</dbReference>
<dbReference type="InterPro" id="IPR016169">
    <property type="entry name" value="FAD-bd_PCMH_sub2"/>
</dbReference>
<dbReference type="Pfam" id="PF01565">
    <property type="entry name" value="FAD_binding_4"/>
    <property type="match status" value="1"/>
</dbReference>
<keyword evidence="4" id="KW-0274">FAD</keyword>
<evidence type="ECO:0000259" key="9">
    <source>
        <dbReference type="PROSITE" id="PS51379"/>
    </source>
</evidence>
<dbReference type="InterPro" id="IPR017900">
    <property type="entry name" value="4Fe4S_Fe_S_CS"/>
</dbReference>
<organism evidence="11 12">
    <name type="scientific">Kribbella italica</name>
    <dbReference type="NCBI Taxonomy" id="1540520"/>
    <lineage>
        <taxon>Bacteria</taxon>
        <taxon>Bacillati</taxon>
        <taxon>Actinomycetota</taxon>
        <taxon>Actinomycetes</taxon>
        <taxon>Propionibacteriales</taxon>
        <taxon>Kribbellaceae</taxon>
        <taxon>Kribbella</taxon>
    </lineage>
</organism>
<keyword evidence="12" id="KW-1185">Reference proteome</keyword>
<evidence type="ECO:0000256" key="6">
    <source>
        <dbReference type="ARBA" id="ARBA00023004"/>
    </source>
</evidence>